<proteinExistence type="inferred from homology"/>
<comment type="subcellular location">
    <subcellularLocation>
        <location evidence="1">Endoplasmic reticulum membrane</location>
        <topology evidence="1">Single-pass type II membrane protein</topology>
    </subcellularLocation>
</comment>
<sequence length="189" mass="22072">MHGYWSRVSQLISVYIFALFVCGAWTYAGGKFQELSSTTDKHLLTPIKRLEVSRFGGHYLYHVMRGITDQCRHEKQHVAVHVLVRSDVAEIKLTMDVDLRDAFTWSTDILFVYLSLGYPTSLRPRNEVVIWDRIIRSKEEAQFTINEGLSKYHFQEYSKGHVYNKTIVGDLHYYQMPKTGFFHVSLSRC</sequence>
<dbReference type="AlphaFoldDB" id="A0A023B4B9"/>
<dbReference type="Pfam" id="PF04573">
    <property type="entry name" value="SPC22"/>
    <property type="match status" value="1"/>
</dbReference>
<evidence type="ECO:0000256" key="7">
    <source>
        <dbReference type="ARBA" id="ARBA00023136"/>
    </source>
</evidence>
<dbReference type="eggNOG" id="KOG3372">
    <property type="taxonomic scope" value="Eukaryota"/>
</dbReference>
<evidence type="ECO:0000256" key="5">
    <source>
        <dbReference type="ARBA" id="ARBA00022968"/>
    </source>
</evidence>
<evidence type="ECO:0000256" key="6">
    <source>
        <dbReference type="ARBA" id="ARBA00022989"/>
    </source>
</evidence>
<comment type="similarity">
    <text evidence="2">Belongs to the SPCS3 family.</text>
</comment>
<accession>A0A023B4B9</accession>
<dbReference type="GO" id="GO:0005787">
    <property type="term" value="C:signal peptidase complex"/>
    <property type="evidence" value="ECO:0007669"/>
    <property type="project" value="InterPro"/>
</dbReference>
<evidence type="ECO:0000256" key="1">
    <source>
        <dbReference type="ARBA" id="ARBA00004648"/>
    </source>
</evidence>
<gene>
    <name evidence="10" type="ORF">GNI_105300</name>
</gene>
<keyword evidence="7 9" id="KW-0472">Membrane</keyword>
<dbReference type="GO" id="GO:0006465">
    <property type="term" value="P:signal peptide processing"/>
    <property type="evidence" value="ECO:0007669"/>
    <property type="project" value="InterPro"/>
</dbReference>
<dbReference type="Proteomes" id="UP000019763">
    <property type="component" value="Unassembled WGS sequence"/>
</dbReference>
<reference evidence="10" key="1">
    <citation type="submission" date="2013-12" db="EMBL/GenBank/DDBJ databases">
        <authorList>
            <person name="Omoto C.K."/>
            <person name="Sibley D."/>
            <person name="Venepally P."/>
            <person name="Hadjithomas M."/>
            <person name="Karamycheva S."/>
            <person name="Brunk B."/>
            <person name="Roos D."/>
            <person name="Caler E."/>
            <person name="Lorenzi H."/>
        </authorList>
    </citation>
    <scope>NUCLEOTIDE SEQUENCE</scope>
</reference>
<dbReference type="OrthoDB" id="10261524at2759"/>
<organism evidence="10 11">
    <name type="scientific">Gregarina niphandrodes</name>
    <name type="common">Septate eugregarine</name>
    <dbReference type="NCBI Taxonomy" id="110365"/>
    <lineage>
        <taxon>Eukaryota</taxon>
        <taxon>Sar</taxon>
        <taxon>Alveolata</taxon>
        <taxon>Apicomplexa</taxon>
        <taxon>Conoidasida</taxon>
        <taxon>Gregarinasina</taxon>
        <taxon>Eugregarinorida</taxon>
        <taxon>Gregarinidae</taxon>
        <taxon>Gregarina</taxon>
    </lineage>
</organism>
<dbReference type="VEuPathDB" id="CryptoDB:GNI_105300"/>
<evidence type="ECO:0000256" key="3">
    <source>
        <dbReference type="ARBA" id="ARBA00022692"/>
    </source>
</evidence>
<dbReference type="GO" id="GO:0045047">
    <property type="term" value="P:protein targeting to ER"/>
    <property type="evidence" value="ECO:0007669"/>
    <property type="project" value="TreeGrafter"/>
</dbReference>
<keyword evidence="5" id="KW-0735">Signal-anchor</keyword>
<dbReference type="PANTHER" id="PTHR12804">
    <property type="entry name" value="MICROSOMAL SIGNAL PEPTIDASE 23 KD SUBUNIT SPC22/23"/>
    <property type="match status" value="1"/>
</dbReference>
<dbReference type="PANTHER" id="PTHR12804:SF0">
    <property type="entry name" value="SIGNAL PEPTIDASE COMPLEX SUBUNIT 3"/>
    <property type="match status" value="1"/>
</dbReference>
<dbReference type="GeneID" id="22913732"/>
<keyword evidence="3 9" id="KW-0812">Transmembrane</keyword>
<comment type="caution">
    <text evidence="10">The sequence shown here is derived from an EMBL/GenBank/DDBJ whole genome shotgun (WGS) entry which is preliminary data.</text>
</comment>
<dbReference type="InterPro" id="IPR007653">
    <property type="entry name" value="SPC3"/>
</dbReference>
<evidence type="ECO:0000256" key="4">
    <source>
        <dbReference type="ARBA" id="ARBA00022824"/>
    </source>
</evidence>
<evidence type="ECO:0000256" key="8">
    <source>
        <dbReference type="ARBA" id="ARBA00029556"/>
    </source>
</evidence>
<name>A0A023B4B9_GRENI</name>
<keyword evidence="4" id="KW-0256">Endoplasmic reticulum</keyword>
<protein>
    <recommendedName>
        <fullName evidence="8">Signal peptidase complex subunit 3</fullName>
    </recommendedName>
</protein>
<evidence type="ECO:0000256" key="9">
    <source>
        <dbReference type="SAM" id="Phobius"/>
    </source>
</evidence>
<evidence type="ECO:0000313" key="11">
    <source>
        <dbReference type="Proteomes" id="UP000019763"/>
    </source>
</evidence>
<keyword evidence="6 9" id="KW-1133">Transmembrane helix</keyword>
<evidence type="ECO:0000313" key="10">
    <source>
        <dbReference type="EMBL" id="EZG56139.1"/>
    </source>
</evidence>
<evidence type="ECO:0000256" key="2">
    <source>
        <dbReference type="ARBA" id="ARBA00009289"/>
    </source>
</evidence>
<dbReference type="EMBL" id="AFNH02000787">
    <property type="protein sequence ID" value="EZG56139.1"/>
    <property type="molecule type" value="Genomic_DNA"/>
</dbReference>
<keyword evidence="11" id="KW-1185">Reference proteome</keyword>
<dbReference type="RefSeq" id="XP_011131312.1">
    <property type="nucleotide sequence ID" value="XM_011133010.1"/>
</dbReference>
<feature type="transmembrane region" description="Helical" evidence="9">
    <location>
        <begin position="12"/>
        <end position="30"/>
    </location>
</feature>